<dbReference type="PANTHER" id="PTHR34553:SF4">
    <property type="entry name" value="G1_S-SPECIFIC CYCLIN-E PROTEIN"/>
    <property type="match status" value="1"/>
</dbReference>
<name>A0A9Q0R3B7_9MAGN</name>
<evidence type="ECO:0000313" key="3">
    <source>
        <dbReference type="Proteomes" id="UP001141806"/>
    </source>
</evidence>
<proteinExistence type="predicted"/>
<feature type="transmembrane region" description="Helical" evidence="1">
    <location>
        <begin position="395"/>
        <end position="413"/>
    </location>
</feature>
<gene>
    <name evidence="2" type="ORF">NE237_032361</name>
</gene>
<feature type="transmembrane region" description="Helical" evidence="1">
    <location>
        <begin position="501"/>
        <end position="521"/>
    </location>
</feature>
<dbReference type="PANTHER" id="PTHR34553">
    <property type="entry name" value="OS05G0597400 PROTEIN"/>
    <property type="match status" value="1"/>
</dbReference>
<accession>A0A9Q0R3B7</accession>
<dbReference type="AlphaFoldDB" id="A0A9Q0R3B7"/>
<feature type="transmembrane region" description="Helical" evidence="1">
    <location>
        <begin position="560"/>
        <end position="582"/>
    </location>
</feature>
<organism evidence="2 3">
    <name type="scientific">Protea cynaroides</name>
    <dbReference type="NCBI Taxonomy" id="273540"/>
    <lineage>
        <taxon>Eukaryota</taxon>
        <taxon>Viridiplantae</taxon>
        <taxon>Streptophyta</taxon>
        <taxon>Embryophyta</taxon>
        <taxon>Tracheophyta</taxon>
        <taxon>Spermatophyta</taxon>
        <taxon>Magnoliopsida</taxon>
        <taxon>Proteales</taxon>
        <taxon>Proteaceae</taxon>
        <taxon>Protea</taxon>
    </lineage>
</organism>
<feature type="transmembrane region" description="Helical" evidence="1">
    <location>
        <begin position="472"/>
        <end position="495"/>
    </location>
</feature>
<keyword evidence="1" id="KW-0812">Transmembrane</keyword>
<evidence type="ECO:0000313" key="2">
    <source>
        <dbReference type="EMBL" id="KAJ4981524.1"/>
    </source>
</evidence>
<dbReference type="Proteomes" id="UP001141806">
    <property type="component" value="Unassembled WGS sequence"/>
</dbReference>
<keyword evidence="1" id="KW-0472">Membrane</keyword>
<dbReference type="EMBL" id="JAMYWD010000001">
    <property type="protein sequence ID" value="KAJ4981524.1"/>
    <property type="molecule type" value="Genomic_DNA"/>
</dbReference>
<keyword evidence="3" id="KW-1185">Reference proteome</keyword>
<dbReference type="OrthoDB" id="1915931at2759"/>
<evidence type="ECO:0000256" key="1">
    <source>
        <dbReference type="SAM" id="Phobius"/>
    </source>
</evidence>
<comment type="caution">
    <text evidence="2">The sequence shown here is derived from an EMBL/GenBank/DDBJ whole genome shotgun (WGS) entry which is preliminary data.</text>
</comment>
<keyword evidence="1" id="KW-1133">Transmembrane helix</keyword>
<protein>
    <submittedName>
        <fullName evidence="2">Uncharacterized protein</fullName>
    </submittedName>
</protein>
<sequence length="712" mass="80966">MGTDGNSQCFFPLTSLQIGDLQSYLSYLSLFLPPETKKIYILVDNQPWKNLDSRAAHLWQLMVTKSRLSPFANTRGQRQRNNFGKRVDLKNGSGSYTSKVNKVERWFHLIEAAKLSQKNALLPVKKLKNSLLSSHDLCRTLYGFIVFEVAWADIRGINYLNELQIDTSMAIEAKLMKRWEFDSIQAAAASVSAWFSGTESEQNLFQEYLSSIIGEVFYDAQGCLSMTDPANGGEHICTDDGYDDDECSGEFGGNFSVYPANSDYRTSTYHTPPPPTGPYKRRRITKYNSAGGDVDASSEKTHSEFCSLPKHTETSVSSSSSDSENAVVASQYRDVLILFKFNDPYLPFKLRPIIMSNLRLLTLLESGLPSWVIFLQSYPVFCHLYRPWMCPLARALYVLVSIVTVLIGFYDLYKNIPLLKATASRLCGPLIDWIETWEMISRIKYLGTMLFLHNFEKAVKWFLMISRAIRSFLSVLTQPMAGPLIGLLDFLLPIWNICLQVVGSSFSVIWVAIWSSCSLVADLLEILFIPVKLILSFIWSIGSSILYPIFWTIWEILYTPIRLALLIGSFISFVYSSIYAYVGEIWLSMSSVFQLVSASEATVRTYEVSIWRSLWNDLFSQVFRAIRSIVNGFVAFFATCNRHRLSIYNHMLVFLRQLSCLSHRSMPRDSSRCGQKYGAQDLLDARNSHAKKVEESVSSSRRKLFSTEVEVQ</sequence>
<reference evidence="2" key="1">
    <citation type="journal article" date="2023" name="Plant J.">
        <title>The genome of the king protea, Protea cynaroides.</title>
        <authorList>
            <person name="Chang J."/>
            <person name="Duong T.A."/>
            <person name="Schoeman C."/>
            <person name="Ma X."/>
            <person name="Roodt D."/>
            <person name="Barker N."/>
            <person name="Li Z."/>
            <person name="Van de Peer Y."/>
            <person name="Mizrachi E."/>
        </authorList>
    </citation>
    <scope>NUCLEOTIDE SEQUENCE</scope>
    <source>
        <tissue evidence="2">Young leaves</tissue>
    </source>
</reference>
<feature type="transmembrane region" description="Helical" evidence="1">
    <location>
        <begin position="533"/>
        <end position="554"/>
    </location>
</feature>